<dbReference type="Pfam" id="PF02566">
    <property type="entry name" value="OsmC"/>
    <property type="match status" value="1"/>
</dbReference>
<comment type="caution">
    <text evidence="2">The sequence shown here is derived from an EMBL/GenBank/DDBJ whole genome shotgun (WGS) entry which is preliminary data.</text>
</comment>
<dbReference type="EMBL" id="JAELUQ010000013">
    <property type="protein sequence ID" value="KAG7404016.1"/>
    <property type="molecule type" value="Genomic_DNA"/>
</dbReference>
<accession>A0A8J5TXQ6</accession>
<name>A0A8J5TXQ6_FUSOX</name>
<evidence type="ECO:0000256" key="1">
    <source>
        <dbReference type="SAM" id="MobiDB-lite"/>
    </source>
</evidence>
<dbReference type="PANTHER" id="PTHR33797:SF2">
    <property type="entry name" value="ORGANIC HYDROPEROXIDE RESISTANCE PROTEIN-LIKE"/>
    <property type="match status" value="1"/>
</dbReference>
<feature type="compositionally biased region" description="Low complexity" evidence="1">
    <location>
        <begin position="34"/>
        <end position="50"/>
    </location>
</feature>
<dbReference type="InterPro" id="IPR003718">
    <property type="entry name" value="OsmC/Ohr_fam"/>
</dbReference>
<sequence length="130" mass="13775">MSSLRISQSLRRAALRTRIAPVIRTPIVTRRFETTSSSAPESASSDSYPYPKTSALGGPGDAGKANPEELFAAGYGACFQSAMNAVAAQEGITMPTSPEDSIVKATVHLVGDMKKLDLSLKVDMKVMVRG</sequence>
<protein>
    <submittedName>
        <fullName evidence="2">Organic hydroperoxide resistance protein-like 2</fullName>
    </submittedName>
</protein>
<dbReference type="GO" id="GO:0006979">
    <property type="term" value="P:response to oxidative stress"/>
    <property type="evidence" value="ECO:0007669"/>
    <property type="project" value="InterPro"/>
</dbReference>
<organism evidence="2 3">
    <name type="scientific">Fusarium oxysporum f. sp. rapae</name>
    <dbReference type="NCBI Taxonomy" id="485398"/>
    <lineage>
        <taxon>Eukaryota</taxon>
        <taxon>Fungi</taxon>
        <taxon>Dikarya</taxon>
        <taxon>Ascomycota</taxon>
        <taxon>Pezizomycotina</taxon>
        <taxon>Sordariomycetes</taxon>
        <taxon>Hypocreomycetidae</taxon>
        <taxon>Hypocreales</taxon>
        <taxon>Nectriaceae</taxon>
        <taxon>Fusarium</taxon>
        <taxon>Fusarium oxysporum species complex</taxon>
    </lineage>
</organism>
<gene>
    <name evidence="2" type="ORF">Forpe1208_v015737</name>
</gene>
<proteinExistence type="predicted"/>
<reference evidence="2" key="1">
    <citation type="submission" date="2021-04" db="EMBL/GenBank/DDBJ databases">
        <title>First draft genome resource for Brassicaceae pathogens Fusarium oxysporum f. sp. raphani and Fusarium oxysporum f. sp. rapae.</title>
        <authorList>
            <person name="Asai S."/>
        </authorList>
    </citation>
    <scope>NUCLEOTIDE SEQUENCE</scope>
    <source>
        <strain evidence="2">Tf1208</strain>
    </source>
</reference>
<evidence type="ECO:0000313" key="2">
    <source>
        <dbReference type="EMBL" id="KAG7404016.1"/>
    </source>
</evidence>
<dbReference type="AlphaFoldDB" id="A0A8J5TXQ6"/>
<dbReference type="InterPro" id="IPR019953">
    <property type="entry name" value="OHR"/>
</dbReference>
<evidence type="ECO:0000313" key="3">
    <source>
        <dbReference type="Proteomes" id="UP000694050"/>
    </source>
</evidence>
<dbReference type="PANTHER" id="PTHR33797">
    <property type="entry name" value="ORGANIC HYDROPEROXIDE RESISTANCE PROTEIN-LIKE"/>
    <property type="match status" value="1"/>
</dbReference>
<feature type="region of interest" description="Disordered" evidence="1">
    <location>
        <begin position="30"/>
        <end position="62"/>
    </location>
</feature>
<dbReference type="Proteomes" id="UP000694050">
    <property type="component" value="Unassembled WGS sequence"/>
</dbReference>